<dbReference type="PRINTS" id="PR00463">
    <property type="entry name" value="EP450I"/>
</dbReference>
<evidence type="ECO:0000256" key="5">
    <source>
        <dbReference type="ARBA" id="ARBA00023002"/>
    </source>
</evidence>
<dbReference type="CDD" id="cd11062">
    <property type="entry name" value="CYP58-like"/>
    <property type="match status" value="1"/>
</dbReference>
<dbReference type="OrthoDB" id="3945418at2759"/>
<name>A0A0D2CSQ9_9EURO</name>
<gene>
    <name evidence="10" type="ORF">PV05_08629</name>
</gene>
<dbReference type="EMBL" id="KN847321">
    <property type="protein sequence ID" value="KIW53027.1"/>
    <property type="molecule type" value="Genomic_DNA"/>
</dbReference>
<dbReference type="Proteomes" id="UP000054342">
    <property type="component" value="Unassembled WGS sequence"/>
</dbReference>
<dbReference type="Pfam" id="PF00067">
    <property type="entry name" value="p450"/>
    <property type="match status" value="1"/>
</dbReference>
<evidence type="ECO:0000313" key="11">
    <source>
        <dbReference type="Proteomes" id="UP000054342"/>
    </source>
</evidence>
<evidence type="ECO:0000256" key="7">
    <source>
        <dbReference type="ARBA" id="ARBA00023033"/>
    </source>
</evidence>
<accession>A0A0D2CSQ9</accession>
<dbReference type="HOGENOM" id="CLU_001570_14_4_1"/>
<dbReference type="AlphaFoldDB" id="A0A0D2CSQ9"/>
<comment type="similarity">
    <text evidence="2 9">Belongs to the cytochrome P450 family.</text>
</comment>
<dbReference type="GeneID" id="25330537"/>
<dbReference type="InterPro" id="IPR036396">
    <property type="entry name" value="Cyt_P450_sf"/>
</dbReference>
<dbReference type="GO" id="GO:0005506">
    <property type="term" value="F:iron ion binding"/>
    <property type="evidence" value="ECO:0007669"/>
    <property type="project" value="InterPro"/>
</dbReference>
<sequence>MSFLLLAAVFFAYLVSLAVYRLHFSPIAKFPGPKLAALSRWYEFYYEVILRGQFTFHIAELHKKYGPIVRINPEELHVSDSEFWDTLYGPGRVDKYDYFTNRLNIPRSIFSTADYNLHKLRKAPLLPLFSKKRISDFQPVIREKLDILCSKIDKYVAGGHPFAINRALTAFSGDVITTYVFGQSYQHLESPDFKETFQEPFMAASEVGHVALQFKWLYPLMQFLPEWLVLKMQPQILLVLQLAKDFDVKLKAILSGTAKENPEHPTILYELLRSDLPPQEKQIDRLNEEAQLLIAAGLTTSSWAMSVITFHIIQSRSYYDQLRADLIGALPHKSDASTFNWSDVERLPYLNACAREGLRLSYGVTARSPRLWDKPLQYQGWTIPPRTPVSLTIVDHNHQEEIFPDSHAFKPERWLTQDAQGLWQLDQHMDRWFFPFGKGSRSCLGVNLAMAEIHLGLATLFRKYDFELFETDVSDVKLAHDFFLPSARLDSKGVRVTVKEAEK</sequence>
<keyword evidence="6 8" id="KW-0408">Iron</keyword>
<evidence type="ECO:0000256" key="3">
    <source>
        <dbReference type="ARBA" id="ARBA00022617"/>
    </source>
</evidence>
<dbReference type="RefSeq" id="XP_013313611.1">
    <property type="nucleotide sequence ID" value="XM_013458157.1"/>
</dbReference>
<evidence type="ECO:0000256" key="8">
    <source>
        <dbReference type="PIRSR" id="PIRSR602401-1"/>
    </source>
</evidence>
<keyword evidence="7 9" id="KW-0503">Monooxygenase</keyword>
<dbReference type="InterPro" id="IPR001128">
    <property type="entry name" value="Cyt_P450"/>
</dbReference>
<evidence type="ECO:0000256" key="1">
    <source>
        <dbReference type="ARBA" id="ARBA00001971"/>
    </source>
</evidence>
<dbReference type="Gene3D" id="1.10.630.10">
    <property type="entry name" value="Cytochrome P450"/>
    <property type="match status" value="1"/>
</dbReference>
<dbReference type="InterPro" id="IPR050121">
    <property type="entry name" value="Cytochrome_P450_monoxygenase"/>
</dbReference>
<evidence type="ECO:0000256" key="2">
    <source>
        <dbReference type="ARBA" id="ARBA00010617"/>
    </source>
</evidence>
<dbReference type="GO" id="GO:0016705">
    <property type="term" value="F:oxidoreductase activity, acting on paired donors, with incorporation or reduction of molecular oxygen"/>
    <property type="evidence" value="ECO:0007669"/>
    <property type="project" value="InterPro"/>
</dbReference>
<comment type="cofactor">
    <cofactor evidence="1 8">
        <name>heme</name>
        <dbReference type="ChEBI" id="CHEBI:30413"/>
    </cofactor>
</comment>
<keyword evidence="4 8" id="KW-0479">Metal-binding</keyword>
<dbReference type="SUPFAM" id="SSF48264">
    <property type="entry name" value="Cytochrome P450"/>
    <property type="match status" value="1"/>
</dbReference>
<dbReference type="PANTHER" id="PTHR24305">
    <property type="entry name" value="CYTOCHROME P450"/>
    <property type="match status" value="1"/>
</dbReference>
<dbReference type="InterPro" id="IPR002401">
    <property type="entry name" value="Cyt_P450_E_grp-I"/>
</dbReference>
<keyword evidence="5 9" id="KW-0560">Oxidoreductase</keyword>
<evidence type="ECO:0000256" key="4">
    <source>
        <dbReference type="ARBA" id="ARBA00022723"/>
    </source>
</evidence>
<keyword evidence="11" id="KW-1185">Reference proteome</keyword>
<reference evidence="10 11" key="1">
    <citation type="submission" date="2015-01" db="EMBL/GenBank/DDBJ databases">
        <title>The Genome Sequence of Exophiala xenobiotica CBS118157.</title>
        <authorList>
            <consortium name="The Broad Institute Genomics Platform"/>
            <person name="Cuomo C."/>
            <person name="de Hoog S."/>
            <person name="Gorbushina A."/>
            <person name="Stielow B."/>
            <person name="Teixiera M."/>
            <person name="Abouelleil A."/>
            <person name="Chapman S.B."/>
            <person name="Priest M."/>
            <person name="Young S.K."/>
            <person name="Wortman J."/>
            <person name="Nusbaum C."/>
            <person name="Birren B."/>
        </authorList>
    </citation>
    <scope>NUCLEOTIDE SEQUENCE [LARGE SCALE GENOMIC DNA]</scope>
    <source>
        <strain evidence="10 11">CBS 118157</strain>
    </source>
</reference>
<evidence type="ECO:0008006" key="12">
    <source>
        <dbReference type="Google" id="ProtNLM"/>
    </source>
</evidence>
<dbReference type="InterPro" id="IPR017972">
    <property type="entry name" value="Cyt_P450_CS"/>
</dbReference>
<dbReference type="PANTHER" id="PTHR24305:SF157">
    <property type="entry name" value="N-ACETYLTRYPTOPHAN 6-HYDROXYLASE IVOC-RELATED"/>
    <property type="match status" value="1"/>
</dbReference>
<feature type="binding site" description="axial binding residue" evidence="8">
    <location>
        <position position="443"/>
    </location>
    <ligand>
        <name>heme</name>
        <dbReference type="ChEBI" id="CHEBI:30413"/>
    </ligand>
    <ligandPart>
        <name>Fe</name>
        <dbReference type="ChEBI" id="CHEBI:18248"/>
    </ligandPart>
</feature>
<dbReference type="GO" id="GO:0004497">
    <property type="term" value="F:monooxygenase activity"/>
    <property type="evidence" value="ECO:0007669"/>
    <property type="project" value="UniProtKB-KW"/>
</dbReference>
<protein>
    <recommendedName>
        <fullName evidence="12">Cytochrome P450</fullName>
    </recommendedName>
</protein>
<evidence type="ECO:0000256" key="9">
    <source>
        <dbReference type="RuleBase" id="RU000461"/>
    </source>
</evidence>
<dbReference type="GO" id="GO:0020037">
    <property type="term" value="F:heme binding"/>
    <property type="evidence" value="ECO:0007669"/>
    <property type="project" value="InterPro"/>
</dbReference>
<dbReference type="PROSITE" id="PS00086">
    <property type="entry name" value="CYTOCHROME_P450"/>
    <property type="match status" value="1"/>
</dbReference>
<evidence type="ECO:0000256" key="6">
    <source>
        <dbReference type="ARBA" id="ARBA00023004"/>
    </source>
</evidence>
<keyword evidence="3 8" id="KW-0349">Heme</keyword>
<proteinExistence type="inferred from homology"/>
<dbReference type="STRING" id="348802.A0A0D2CSQ9"/>
<organism evidence="10 11">
    <name type="scientific">Exophiala xenobiotica</name>
    <dbReference type="NCBI Taxonomy" id="348802"/>
    <lineage>
        <taxon>Eukaryota</taxon>
        <taxon>Fungi</taxon>
        <taxon>Dikarya</taxon>
        <taxon>Ascomycota</taxon>
        <taxon>Pezizomycotina</taxon>
        <taxon>Eurotiomycetes</taxon>
        <taxon>Chaetothyriomycetidae</taxon>
        <taxon>Chaetothyriales</taxon>
        <taxon>Herpotrichiellaceae</taxon>
        <taxon>Exophiala</taxon>
    </lineage>
</organism>
<evidence type="ECO:0000313" key="10">
    <source>
        <dbReference type="EMBL" id="KIW53027.1"/>
    </source>
</evidence>